<proteinExistence type="predicted"/>
<organism evidence="3 4">
    <name type="scientific">Brevibacterium aurantiacum</name>
    <dbReference type="NCBI Taxonomy" id="273384"/>
    <lineage>
        <taxon>Bacteria</taxon>
        <taxon>Bacillati</taxon>
        <taxon>Actinomycetota</taxon>
        <taxon>Actinomycetes</taxon>
        <taxon>Micrococcales</taxon>
        <taxon>Brevibacteriaceae</taxon>
        <taxon>Brevibacterium</taxon>
    </lineage>
</organism>
<reference evidence="3 4" key="1">
    <citation type="submission" date="2017-03" db="EMBL/GenBank/DDBJ databases">
        <authorList>
            <person name="Afonso C.L."/>
            <person name="Miller P.J."/>
            <person name="Scott M.A."/>
            <person name="Spackman E."/>
            <person name="Goraichik I."/>
            <person name="Dimitrov K.M."/>
            <person name="Suarez D.L."/>
            <person name="Swayne D.E."/>
        </authorList>
    </citation>
    <scope>NUCLEOTIDE SEQUENCE [LARGE SCALE GENOMIC DNA]</scope>
    <source>
        <strain evidence="4">8(6)</strain>
    </source>
</reference>
<protein>
    <recommendedName>
        <fullName evidence="2">Acyclic terpene utilisation N-terminal domain-containing protein</fullName>
    </recommendedName>
</protein>
<sequence length="488" mass="51004">MGSLNLLSQSGLSSPPKPAHHVRVGAGAGFAGDRLDPAIALAEHGKLDFLIFELLGERTVAAAQRRERETANTGFDPTLVERIRSVAGHCFANGTRIVTNGGAANPRAAAQAVAEAVRELGVDLPVAYVTGDDVLGIVDDEDPLTWETGQPASAADGELISANAYLGAEPIRRALDSGAHIVITGRVADPSLYVGALAHYFDWDHGDADRIGRATVIGHLLECAGQVTGGYFADPVTKPVTGLARLGFPFADVDADAQALLSKLEGSGGEVTTRTCTEQLLYEVADPSAYITPDVIADFSHVSFEEVGDDQVRVSGGTGSPGPSDLKVTLGYDSGWQGEGQISYSGLRSKERAELAAAIVLERLEELYGVDPESVFVEYIGMAAAFRGLVKVDDPAEVRLRIVGSAATRQEAAIIGDEVEALYTNGPAGGGGARKSVHSVVSVKSCSVDRQTIEELVSVEFVDESAEGPVLGGFTDTSPAARRVGGHE</sequence>
<name>A0A2H1K373_BREAU</name>
<evidence type="ECO:0000256" key="1">
    <source>
        <dbReference type="SAM" id="MobiDB-lite"/>
    </source>
</evidence>
<dbReference type="InterPro" id="IPR010839">
    <property type="entry name" value="AtuA_N"/>
</dbReference>
<dbReference type="EMBL" id="FXZI01000008">
    <property type="protein sequence ID" value="SMX94257.1"/>
    <property type="molecule type" value="Genomic_DNA"/>
</dbReference>
<dbReference type="PANTHER" id="PTHR47472:SF1">
    <property type="entry name" value="DUF1446-DOMAIN-CONTAINING PROTEIN"/>
    <property type="match status" value="1"/>
</dbReference>
<gene>
    <name evidence="3" type="ORF">BAURA86_02364</name>
</gene>
<dbReference type="Pfam" id="PF07287">
    <property type="entry name" value="AtuA"/>
    <property type="match status" value="1"/>
</dbReference>
<accession>A0A2H1K373</accession>
<feature type="domain" description="Acyclic terpene utilisation N-terminal" evidence="2">
    <location>
        <begin position="22"/>
        <end position="457"/>
    </location>
</feature>
<dbReference type="Proteomes" id="UP000234300">
    <property type="component" value="Unassembled WGS sequence"/>
</dbReference>
<feature type="region of interest" description="Disordered" evidence="1">
    <location>
        <begin position="1"/>
        <end position="20"/>
    </location>
</feature>
<dbReference type="PANTHER" id="PTHR47472">
    <property type="entry name" value="PROPIONYL-COA CARBOXYLASE"/>
    <property type="match status" value="1"/>
</dbReference>
<feature type="compositionally biased region" description="Low complexity" evidence="1">
    <location>
        <begin position="1"/>
        <end position="14"/>
    </location>
</feature>
<evidence type="ECO:0000259" key="2">
    <source>
        <dbReference type="Pfam" id="PF07287"/>
    </source>
</evidence>
<evidence type="ECO:0000313" key="4">
    <source>
        <dbReference type="Proteomes" id="UP000234300"/>
    </source>
</evidence>
<evidence type="ECO:0000313" key="3">
    <source>
        <dbReference type="EMBL" id="SMX94257.1"/>
    </source>
</evidence>
<dbReference type="AlphaFoldDB" id="A0A2H1K373"/>